<protein>
    <recommendedName>
        <fullName evidence="3">Ig-like domain-containing protein</fullName>
    </recommendedName>
</protein>
<feature type="transmembrane region" description="Helical" evidence="2">
    <location>
        <begin position="347"/>
        <end position="370"/>
    </location>
</feature>
<name>A0AAD8ZPL3_9TELE</name>
<reference evidence="4" key="1">
    <citation type="submission" date="2023-03" db="EMBL/GenBank/DDBJ databases">
        <title>Electrophorus voltai genome.</title>
        <authorList>
            <person name="Bian C."/>
        </authorList>
    </citation>
    <scope>NUCLEOTIDE SEQUENCE</scope>
    <source>
        <strain evidence="4">CB-2022</strain>
        <tissue evidence="4">Muscle</tissue>
    </source>
</reference>
<dbReference type="Gene3D" id="2.60.40.10">
    <property type="entry name" value="Immunoglobulins"/>
    <property type="match status" value="2"/>
</dbReference>
<feature type="non-terminal residue" evidence="4">
    <location>
        <position position="805"/>
    </location>
</feature>
<evidence type="ECO:0000313" key="5">
    <source>
        <dbReference type="Proteomes" id="UP001239994"/>
    </source>
</evidence>
<dbReference type="InterPro" id="IPR036179">
    <property type="entry name" value="Ig-like_dom_sf"/>
</dbReference>
<dbReference type="AlphaFoldDB" id="A0AAD8ZPL3"/>
<comment type="caution">
    <text evidence="4">The sequence shown here is derived from an EMBL/GenBank/DDBJ whole genome shotgun (WGS) entry which is preliminary data.</text>
</comment>
<feature type="transmembrane region" description="Helical" evidence="2">
    <location>
        <begin position="382"/>
        <end position="407"/>
    </location>
</feature>
<sequence length="805" mass="86135">PACPDQKQQPLEHLQDLGGIDGPEKLQRISSPHSVVREEQMTNVVSRWGLHRAGGEGLLNPARFPWGNPEDGTLFMERVPFIQKVLFGALRLMPGDLICAQREWAPGVLRRQALLHGDLLSGPGAEGTSHFFCRGHGYRMEDCLDMGCLNCFVRGYMAQDCKGSRRCRRCQGEGHLACSCPTQGRTYAAAVTQGGSGGATVPEVVPGSPGPEVGPGNLGRKATTLGEGERTEMTPLQSRLPTSRGVDLQSPGSPKWQRRWPWRQFKNGSNWQYQQNCDKTTSSINKAKDEPLLPLALGVVGVRGVLLPLALGVVEVGGVLLPLALGVVEVGGVLLPLDLGVVGVGGVLLPLALGVVEVGGVLLPLALGVVEVGGVLLPLDLGVVGVGGVLLPLALGVVEVGGVLLPLDLGDGEESMKVIGEEQAHYAETQGPNCSLTLSNLTQEDGSIYHFSFRTNGSTQEMTNEDGVTLEITDVAVEVVSLLDVVLEGSWVTLTCGTCIPSLTHSTYVWRKDGRPCEQRHGDNQLELPQADPADSGSCTCSILDHEHLSSSCPSQLSSHRLLEKDEITPTTDMQAQCVEFLSFPCLVVHGKVCLTFLAKAALLHAHVVFKQVLRKKALAKRQQNTSNETAGRSMTSKPIEKATIGSEPPPLDETTGLDTPTVALTEGEQSKSITILRDTGAAQSFVLGSILLFSESSYCGSDVLVQGIKLGACKFGEVNLSEIFLGNESVLSLESRHPEHQNEQPLLQDDKCDWTDPINRTALIAAQKDDASLVACFEASTDNSGTVTCYFILNGVSMRKSYKC</sequence>
<gene>
    <name evidence="4" type="ORF">P4O66_021654</name>
</gene>
<dbReference type="PANTHER" id="PTHR46013">
    <property type="entry name" value="VASCULAR CELL ADHESION MOLECULE 1"/>
    <property type="match status" value="1"/>
</dbReference>
<evidence type="ECO:0000256" key="2">
    <source>
        <dbReference type="SAM" id="Phobius"/>
    </source>
</evidence>
<feature type="compositionally biased region" description="Polar residues" evidence="1">
    <location>
        <begin position="622"/>
        <end position="637"/>
    </location>
</feature>
<keyword evidence="5" id="KW-1185">Reference proteome</keyword>
<keyword evidence="2" id="KW-0812">Transmembrane</keyword>
<accession>A0AAD8ZPL3</accession>
<feature type="region of interest" description="Disordered" evidence="1">
    <location>
        <begin position="621"/>
        <end position="659"/>
    </location>
</feature>
<feature type="compositionally biased region" description="Low complexity" evidence="1">
    <location>
        <begin position="201"/>
        <end position="215"/>
    </location>
</feature>
<dbReference type="InterPro" id="IPR013783">
    <property type="entry name" value="Ig-like_fold"/>
</dbReference>
<dbReference type="InterPro" id="IPR007110">
    <property type="entry name" value="Ig-like_dom"/>
</dbReference>
<dbReference type="EMBL" id="JAROKS010000006">
    <property type="protein sequence ID" value="KAK1803127.1"/>
    <property type="molecule type" value="Genomic_DNA"/>
</dbReference>
<feature type="domain" description="Ig-like" evidence="3">
    <location>
        <begin position="488"/>
        <end position="558"/>
    </location>
</feature>
<dbReference type="PROSITE" id="PS50835">
    <property type="entry name" value="IG_LIKE"/>
    <property type="match status" value="1"/>
</dbReference>
<dbReference type="Proteomes" id="UP001239994">
    <property type="component" value="Unassembled WGS sequence"/>
</dbReference>
<feature type="region of interest" description="Disordered" evidence="1">
    <location>
        <begin position="198"/>
        <end position="258"/>
    </location>
</feature>
<proteinExistence type="predicted"/>
<dbReference type="PANTHER" id="PTHR46013:SF4">
    <property type="entry name" value="B-CELL RECEPTOR CD22-RELATED"/>
    <property type="match status" value="1"/>
</dbReference>
<keyword evidence="2" id="KW-0472">Membrane</keyword>
<dbReference type="SUPFAM" id="SSF48726">
    <property type="entry name" value="Immunoglobulin"/>
    <property type="match status" value="1"/>
</dbReference>
<organism evidence="4 5">
    <name type="scientific">Electrophorus voltai</name>
    <dbReference type="NCBI Taxonomy" id="2609070"/>
    <lineage>
        <taxon>Eukaryota</taxon>
        <taxon>Metazoa</taxon>
        <taxon>Chordata</taxon>
        <taxon>Craniata</taxon>
        <taxon>Vertebrata</taxon>
        <taxon>Euteleostomi</taxon>
        <taxon>Actinopterygii</taxon>
        <taxon>Neopterygii</taxon>
        <taxon>Teleostei</taxon>
        <taxon>Ostariophysi</taxon>
        <taxon>Gymnotiformes</taxon>
        <taxon>Gymnotoidei</taxon>
        <taxon>Gymnotidae</taxon>
        <taxon>Electrophorus</taxon>
    </lineage>
</organism>
<evidence type="ECO:0000259" key="3">
    <source>
        <dbReference type="PROSITE" id="PS50835"/>
    </source>
</evidence>
<keyword evidence="2" id="KW-1133">Transmembrane helix</keyword>
<evidence type="ECO:0000256" key="1">
    <source>
        <dbReference type="SAM" id="MobiDB-lite"/>
    </source>
</evidence>
<evidence type="ECO:0000313" key="4">
    <source>
        <dbReference type="EMBL" id="KAK1803127.1"/>
    </source>
</evidence>